<name>A0A506UK31_9HYPH</name>
<dbReference type="NCBIfam" id="TIGR02079">
    <property type="entry name" value="THD1"/>
    <property type="match status" value="1"/>
</dbReference>
<protein>
    <recommendedName>
        <fullName evidence="12">L-threonine dehydratase</fullName>
        <ecNumber evidence="12">4.3.1.19</ecNumber>
    </recommendedName>
    <alternativeName>
        <fullName evidence="12">Threonine deaminase</fullName>
    </alternativeName>
</protein>
<gene>
    <name evidence="12 14" type="primary">ilvA</name>
    <name evidence="14" type="ORF">FJU08_02990</name>
</gene>
<evidence type="ECO:0000256" key="2">
    <source>
        <dbReference type="ARBA" id="ARBA00001933"/>
    </source>
</evidence>
<dbReference type="InterPro" id="IPR001721">
    <property type="entry name" value="TD_ACT-like"/>
</dbReference>
<reference evidence="14 15" key="1">
    <citation type="submission" date="2019-06" db="EMBL/GenBank/DDBJ databases">
        <authorList>
            <person name="Li M."/>
        </authorList>
    </citation>
    <scope>NUCLEOTIDE SEQUENCE [LARGE SCALE GENOMIC DNA]</scope>
    <source>
        <strain evidence="14 15">BGMRC2036</strain>
    </source>
</reference>
<accession>A0A506UK31</accession>
<evidence type="ECO:0000259" key="13">
    <source>
        <dbReference type="PROSITE" id="PS51672"/>
    </source>
</evidence>
<organism evidence="14 15">
    <name type="scientific">Martelella alba</name>
    <dbReference type="NCBI Taxonomy" id="2590451"/>
    <lineage>
        <taxon>Bacteria</taxon>
        <taxon>Pseudomonadati</taxon>
        <taxon>Pseudomonadota</taxon>
        <taxon>Alphaproteobacteria</taxon>
        <taxon>Hyphomicrobiales</taxon>
        <taxon>Aurantimonadaceae</taxon>
        <taxon>Martelella</taxon>
    </lineage>
</organism>
<dbReference type="OrthoDB" id="9811476at2"/>
<evidence type="ECO:0000256" key="5">
    <source>
        <dbReference type="ARBA" id="ARBA00011881"/>
    </source>
</evidence>
<dbReference type="PROSITE" id="PS00165">
    <property type="entry name" value="DEHYDRATASE_SER_THR"/>
    <property type="match status" value="1"/>
</dbReference>
<dbReference type="GO" id="GO:0006565">
    <property type="term" value="P:L-serine catabolic process"/>
    <property type="evidence" value="ECO:0007669"/>
    <property type="project" value="TreeGrafter"/>
</dbReference>
<evidence type="ECO:0000256" key="4">
    <source>
        <dbReference type="ARBA" id="ARBA00010869"/>
    </source>
</evidence>
<dbReference type="InterPro" id="IPR000634">
    <property type="entry name" value="Ser/Thr_deHydtase_PyrdxlP-BS"/>
</dbReference>
<dbReference type="PANTHER" id="PTHR48078:SF11">
    <property type="entry name" value="THREONINE DEHYDRATASE, MITOCHONDRIAL"/>
    <property type="match status" value="1"/>
</dbReference>
<dbReference type="RefSeq" id="WP_141147599.1">
    <property type="nucleotide sequence ID" value="NZ_VHLG01000001.1"/>
</dbReference>
<feature type="domain" description="ACT-like" evidence="13">
    <location>
        <begin position="334"/>
        <end position="407"/>
    </location>
</feature>
<evidence type="ECO:0000256" key="3">
    <source>
        <dbReference type="ARBA" id="ARBA00004810"/>
    </source>
</evidence>
<dbReference type="InterPro" id="IPR050147">
    <property type="entry name" value="Ser/Thr_Dehydratase"/>
</dbReference>
<keyword evidence="8 12" id="KW-0663">Pyridoxal phosphate</keyword>
<keyword evidence="9 12" id="KW-0456">Lyase</keyword>
<dbReference type="InterPro" id="IPR045865">
    <property type="entry name" value="ACT-like_dom_sf"/>
</dbReference>
<dbReference type="AlphaFoldDB" id="A0A506UK31"/>
<dbReference type="Gene3D" id="3.40.50.1100">
    <property type="match status" value="2"/>
</dbReference>
<dbReference type="Pfam" id="PF00585">
    <property type="entry name" value="Thr_dehydrat_C"/>
    <property type="match status" value="1"/>
</dbReference>
<evidence type="ECO:0000256" key="9">
    <source>
        <dbReference type="ARBA" id="ARBA00023239"/>
    </source>
</evidence>
<sequence length="416" mass="45376">MRNEVIAARDALRAILEPTPLQLNAHLSNHFGAEIYLKREDLTPVRSYKIRGAFNFMRKAMTRESGTKVFACASAGNHAQGFAYCCRHFGVKGVIFMPVTTPQQKIDKTRTFGGDNIRIELVGDIFDVCYAAARRFVTEHNGIMVPPFDDADIIEGQATVAAEIEDFWPEQGGKPDLVVIPVGGGGLAAGITGYFSETMPEEDFLFCEPSGAPSLKRSLEAGAIVGLEEVDNFVDGAAVARIGEANFAALKRFSPDQVMLVPENAICVTMTEMLNVEGVVLEPAGALALTALSLLPAGQVAGRRIVVVVSGGNFDFERLPDVKERAMRYAGLKKYLILRLPQRPGALRDFLNLLGPEDDIARFEYLKKSARNFGSILIGIESTRAENFAALFDKIDAAGLRYQDITENEVLANLII</sequence>
<dbReference type="EMBL" id="VHLG01000001">
    <property type="protein sequence ID" value="TPW33665.1"/>
    <property type="molecule type" value="Genomic_DNA"/>
</dbReference>
<comment type="cofactor">
    <cofactor evidence="2 12">
        <name>pyridoxal 5'-phosphate</name>
        <dbReference type="ChEBI" id="CHEBI:597326"/>
    </cofactor>
</comment>
<dbReference type="PROSITE" id="PS51672">
    <property type="entry name" value="ACT_LIKE"/>
    <property type="match status" value="1"/>
</dbReference>
<evidence type="ECO:0000256" key="11">
    <source>
        <dbReference type="ARBA" id="ARBA00025527"/>
    </source>
</evidence>
<dbReference type="InterPro" id="IPR001926">
    <property type="entry name" value="TrpB-like_PALP"/>
</dbReference>
<dbReference type="NCBIfam" id="NF006390">
    <property type="entry name" value="PRK08639.1"/>
    <property type="match status" value="1"/>
</dbReference>
<evidence type="ECO:0000256" key="12">
    <source>
        <dbReference type="RuleBase" id="RU362012"/>
    </source>
</evidence>
<keyword evidence="15" id="KW-1185">Reference proteome</keyword>
<evidence type="ECO:0000256" key="7">
    <source>
        <dbReference type="ARBA" id="ARBA00022624"/>
    </source>
</evidence>
<dbReference type="SUPFAM" id="SSF55021">
    <property type="entry name" value="ACT-like"/>
    <property type="match status" value="1"/>
</dbReference>
<dbReference type="GO" id="GO:0004794">
    <property type="term" value="F:threonine deaminase activity"/>
    <property type="evidence" value="ECO:0007669"/>
    <property type="project" value="UniProtKB-UniRule"/>
</dbReference>
<dbReference type="GO" id="GO:0009097">
    <property type="term" value="P:isoleucine biosynthetic process"/>
    <property type="evidence" value="ECO:0007669"/>
    <property type="project" value="UniProtKB-UniRule"/>
</dbReference>
<proteinExistence type="inferred from homology"/>
<comment type="pathway">
    <text evidence="3 12">Amino-acid biosynthesis; L-isoleucine biosynthesis; 2-oxobutanoate from L-threonine: step 1/1.</text>
</comment>
<evidence type="ECO:0000256" key="8">
    <source>
        <dbReference type="ARBA" id="ARBA00022898"/>
    </source>
</evidence>
<dbReference type="Gene3D" id="3.40.1020.10">
    <property type="entry name" value="Biosynthetic Threonine Deaminase, Domain 3"/>
    <property type="match status" value="1"/>
</dbReference>
<dbReference type="GO" id="GO:0006567">
    <property type="term" value="P:L-threonine catabolic process"/>
    <property type="evidence" value="ECO:0007669"/>
    <property type="project" value="TreeGrafter"/>
</dbReference>
<comment type="catalytic activity">
    <reaction evidence="1 12">
        <text>L-threonine = 2-oxobutanoate + NH4(+)</text>
        <dbReference type="Rhea" id="RHEA:22108"/>
        <dbReference type="ChEBI" id="CHEBI:16763"/>
        <dbReference type="ChEBI" id="CHEBI:28938"/>
        <dbReference type="ChEBI" id="CHEBI:57926"/>
        <dbReference type="EC" id="4.3.1.19"/>
    </reaction>
</comment>
<evidence type="ECO:0000313" key="15">
    <source>
        <dbReference type="Proteomes" id="UP000318801"/>
    </source>
</evidence>
<dbReference type="InterPro" id="IPR036052">
    <property type="entry name" value="TrpB-like_PALP_sf"/>
</dbReference>
<evidence type="ECO:0000313" key="14">
    <source>
        <dbReference type="EMBL" id="TPW33665.1"/>
    </source>
</evidence>
<comment type="subunit">
    <text evidence="5 12">Homotetramer.</text>
</comment>
<keyword evidence="7 12" id="KW-0412">Isoleucine biosynthesis</keyword>
<evidence type="ECO:0000256" key="6">
    <source>
        <dbReference type="ARBA" id="ARBA00022605"/>
    </source>
</evidence>
<dbReference type="EC" id="4.3.1.19" evidence="12"/>
<dbReference type="FunFam" id="3.40.50.1100:FF:000005">
    <property type="entry name" value="Threonine dehydratase catabolic"/>
    <property type="match status" value="1"/>
</dbReference>
<evidence type="ECO:0000256" key="1">
    <source>
        <dbReference type="ARBA" id="ARBA00001274"/>
    </source>
</evidence>
<keyword evidence="6 12" id="KW-0028">Amino-acid biosynthesis</keyword>
<dbReference type="PANTHER" id="PTHR48078">
    <property type="entry name" value="THREONINE DEHYDRATASE, MITOCHONDRIAL-RELATED"/>
    <property type="match status" value="1"/>
</dbReference>
<dbReference type="GO" id="GO:0030170">
    <property type="term" value="F:pyridoxal phosphate binding"/>
    <property type="evidence" value="ECO:0007669"/>
    <property type="project" value="InterPro"/>
</dbReference>
<dbReference type="InterPro" id="IPR011820">
    <property type="entry name" value="IlvA"/>
</dbReference>
<dbReference type="CDD" id="cd01562">
    <property type="entry name" value="Thr-dehyd"/>
    <property type="match status" value="1"/>
</dbReference>
<dbReference type="SUPFAM" id="SSF53686">
    <property type="entry name" value="Tryptophan synthase beta subunit-like PLP-dependent enzymes"/>
    <property type="match status" value="1"/>
</dbReference>
<dbReference type="Proteomes" id="UP000318801">
    <property type="component" value="Unassembled WGS sequence"/>
</dbReference>
<comment type="caution">
    <text evidence="14">The sequence shown here is derived from an EMBL/GenBank/DDBJ whole genome shotgun (WGS) entry which is preliminary data.</text>
</comment>
<dbReference type="InterPro" id="IPR038110">
    <property type="entry name" value="TD_ACT-like_sf"/>
</dbReference>
<dbReference type="Pfam" id="PF00291">
    <property type="entry name" value="PALP"/>
    <property type="match status" value="1"/>
</dbReference>
<comment type="similarity">
    <text evidence="4 12">Belongs to the serine/threonine dehydratase family.</text>
</comment>
<dbReference type="GO" id="GO:0003941">
    <property type="term" value="F:L-serine ammonia-lyase activity"/>
    <property type="evidence" value="ECO:0007669"/>
    <property type="project" value="TreeGrafter"/>
</dbReference>
<keyword evidence="10 12" id="KW-0100">Branched-chain amino acid biosynthesis</keyword>
<comment type="function">
    <text evidence="11 12">Catalyzes the anaerobic formation of alpha-ketobutyrate and ammonia from threonine in a two-step reaction. The first step involved a dehydration of threonine and a production of enamine intermediates (aminocrotonate), which tautomerizes to its imine form (iminobutyrate). Both intermediates are unstable and short-lived. The second step is the nonenzymatic hydrolysis of the enamine/imine intermediates to form 2-ketobutyrate and free ammonia. In the low water environment of the cell, the second step is accelerated by RidA.</text>
</comment>
<dbReference type="UniPathway" id="UPA00047">
    <property type="reaction ID" value="UER00054"/>
</dbReference>
<evidence type="ECO:0000256" key="10">
    <source>
        <dbReference type="ARBA" id="ARBA00023304"/>
    </source>
</evidence>